<protein>
    <submittedName>
        <fullName evidence="1">Uncharacterized protein</fullName>
    </submittedName>
</protein>
<name>A0ACB8ZU85_CICIN</name>
<sequence>MIQEIEKLRKQKDVMQRRIEFCRDKEAIEIVKRLNHLSFYYKEFTVDDIRSCTKLLSKNFRIKCSGDFTNVYKARINQTTVADKLYEVLEEEFCSKVNILGSVQHPHLVAMLGFCTDLKCIVFEYIHGGCLRNVLFTNHWKKSLKLLDLFEY</sequence>
<dbReference type="Proteomes" id="UP001055811">
    <property type="component" value="Linkage Group LG08"/>
</dbReference>
<keyword evidence="2" id="KW-1185">Reference proteome</keyword>
<evidence type="ECO:0000313" key="1">
    <source>
        <dbReference type="EMBL" id="KAI3700886.1"/>
    </source>
</evidence>
<dbReference type="EMBL" id="CM042016">
    <property type="protein sequence ID" value="KAI3700886.1"/>
    <property type="molecule type" value="Genomic_DNA"/>
</dbReference>
<evidence type="ECO:0000313" key="2">
    <source>
        <dbReference type="Proteomes" id="UP001055811"/>
    </source>
</evidence>
<reference evidence="1 2" key="2">
    <citation type="journal article" date="2022" name="Mol. Ecol. Resour.">
        <title>The genomes of chicory, endive, great burdock and yacon provide insights into Asteraceae paleo-polyploidization history and plant inulin production.</title>
        <authorList>
            <person name="Fan W."/>
            <person name="Wang S."/>
            <person name="Wang H."/>
            <person name="Wang A."/>
            <person name="Jiang F."/>
            <person name="Liu H."/>
            <person name="Zhao H."/>
            <person name="Xu D."/>
            <person name="Zhang Y."/>
        </authorList>
    </citation>
    <scope>NUCLEOTIDE SEQUENCE [LARGE SCALE GENOMIC DNA]</scope>
    <source>
        <strain evidence="2">cv. Punajuju</strain>
        <tissue evidence="1">Leaves</tissue>
    </source>
</reference>
<organism evidence="1 2">
    <name type="scientific">Cichorium intybus</name>
    <name type="common">Chicory</name>
    <dbReference type="NCBI Taxonomy" id="13427"/>
    <lineage>
        <taxon>Eukaryota</taxon>
        <taxon>Viridiplantae</taxon>
        <taxon>Streptophyta</taxon>
        <taxon>Embryophyta</taxon>
        <taxon>Tracheophyta</taxon>
        <taxon>Spermatophyta</taxon>
        <taxon>Magnoliopsida</taxon>
        <taxon>eudicotyledons</taxon>
        <taxon>Gunneridae</taxon>
        <taxon>Pentapetalae</taxon>
        <taxon>asterids</taxon>
        <taxon>campanulids</taxon>
        <taxon>Asterales</taxon>
        <taxon>Asteraceae</taxon>
        <taxon>Cichorioideae</taxon>
        <taxon>Cichorieae</taxon>
        <taxon>Cichoriinae</taxon>
        <taxon>Cichorium</taxon>
    </lineage>
</organism>
<comment type="caution">
    <text evidence="1">The sequence shown here is derived from an EMBL/GenBank/DDBJ whole genome shotgun (WGS) entry which is preliminary data.</text>
</comment>
<reference evidence="2" key="1">
    <citation type="journal article" date="2022" name="Mol. Ecol. Resour.">
        <title>The genomes of chicory, endive, great burdock and yacon provide insights into Asteraceae palaeo-polyploidization history and plant inulin production.</title>
        <authorList>
            <person name="Fan W."/>
            <person name="Wang S."/>
            <person name="Wang H."/>
            <person name="Wang A."/>
            <person name="Jiang F."/>
            <person name="Liu H."/>
            <person name="Zhao H."/>
            <person name="Xu D."/>
            <person name="Zhang Y."/>
        </authorList>
    </citation>
    <scope>NUCLEOTIDE SEQUENCE [LARGE SCALE GENOMIC DNA]</scope>
    <source>
        <strain evidence="2">cv. Punajuju</strain>
    </source>
</reference>
<gene>
    <name evidence="1" type="ORF">L2E82_45527</name>
</gene>
<accession>A0ACB8ZU85</accession>
<proteinExistence type="predicted"/>